<accession>A0A2P6MWC3</accession>
<protein>
    <submittedName>
        <fullName evidence="1">Uncharacterized protein</fullName>
    </submittedName>
</protein>
<dbReference type="EMBL" id="MDYQ01000353">
    <property type="protein sequence ID" value="PRP76008.1"/>
    <property type="molecule type" value="Genomic_DNA"/>
</dbReference>
<proteinExistence type="predicted"/>
<sequence length="77" mass="8658">MLYLGWVRPYSVHHSLVRHSPAFIVETLERVAPLRPESITFVLLPEGILAVHYPSVVGLTPDSSIVTSHRQVRDNSL</sequence>
<keyword evidence="2" id="KW-1185">Reference proteome</keyword>
<name>A0A2P6MWC3_9EUKA</name>
<evidence type="ECO:0000313" key="1">
    <source>
        <dbReference type="EMBL" id="PRP76008.1"/>
    </source>
</evidence>
<dbReference type="Proteomes" id="UP000241769">
    <property type="component" value="Unassembled WGS sequence"/>
</dbReference>
<evidence type="ECO:0000313" key="2">
    <source>
        <dbReference type="Proteomes" id="UP000241769"/>
    </source>
</evidence>
<comment type="caution">
    <text evidence="1">The sequence shown here is derived from an EMBL/GenBank/DDBJ whole genome shotgun (WGS) entry which is preliminary data.</text>
</comment>
<reference evidence="1 2" key="1">
    <citation type="journal article" date="2018" name="Genome Biol. Evol.">
        <title>Multiple Roots of Fruiting Body Formation in Amoebozoa.</title>
        <authorList>
            <person name="Hillmann F."/>
            <person name="Forbes G."/>
            <person name="Novohradska S."/>
            <person name="Ferling I."/>
            <person name="Riege K."/>
            <person name="Groth M."/>
            <person name="Westermann M."/>
            <person name="Marz M."/>
            <person name="Spaller T."/>
            <person name="Winckler T."/>
            <person name="Schaap P."/>
            <person name="Glockner G."/>
        </authorList>
    </citation>
    <scope>NUCLEOTIDE SEQUENCE [LARGE SCALE GENOMIC DNA]</scope>
    <source>
        <strain evidence="1 2">Jena</strain>
    </source>
</reference>
<gene>
    <name evidence="1" type="ORF">PROFUN_01724</name>
</gene>
<dbReference type="AlphaFoldDB" id="A0A2P6MWC3"/>
<organism evidence="1 2">
    <name type="scientific">Planoprotostelium fungivorum</name>
    <dbReference type="NCBI Taxonomy" id="1890364"/>
    <lineage>
        <taxon>Eukaryota</taxon>
        <taxon>Amoebozoa</taxon>
        <taxon>Evosea</taxon>
        <taxon>Variosea</taxon>
        <taxon>Cavosteliida</taxon>
        <taxon>Cavosteliaceae</taxon>
        <taxon>Planoprotostelium</taxon>
    </lineage>
</organism>
<dbReference type="InParanoid" id="A0A2P6MWC3"/>